<accession>A0A6V7VXJ6</accession>
<evidence type="ECO:0000313" key="2">
    <source>
        <dbReference type="EMBL" id="CAD2179502.1"/>
    </source>
</evidence>
<dbReference type="Gene3D" id="2.60.120.920">
    <property type="match status" value="1"/>
</dbReference>
<protein>
    <submittedName>
        <fullName evidence="2">Uncharacterized protein</fullName>
    </submittedName>
</protein>
<evidence type="ECO:0000313" key="3">
    <source>
        <dbReference type="Proteomes" id="UP000580250"/>
    </source>
</evidence>
<gene>
    <name evidence="2" type="ORF">MENT_LOCUS31507</name>
</gene>
<comment type="caution">
    <text evidence="2">The sequence shown here is derived from an EMBL/GenBank/DDBJ whole genome shotgun (WGS) entry which is preliminary data.</text>
</comment>
<dbReference type="AlphaFoldDB" id="A0A6V7VXJ6"/>
<dbReference type="OrthoDB" id="258495at2759"/>
<reference evidence="2 3" key="1">
    <citation type="submission" date="2020-08" db="EMBL/GenBank/DDBJ databases">
        <authorList>
            <person name="Koutsovoulos G."/>
            <person name="Danchin GJ E."/>
        </authorList>
    </citation>
    <scope>NUCLEOTIDE SEQUENCE [LARGE SCALE GENOMIC DNA]</scope>
</reference>
<evidence type="ECO:0000256" key="1">
    <source>
        <dbReference type="SAM" id="Coils"/>
    </source>
</evidence>
<dbReference type="InterPro" id="IPR044736">
    <property type="entry name" value="Gid1/RanBPM/SPLA_SPRY"/>
</dbReference>
<dbReference type="Proteomes" id="UP000580250">
    <property type="component" value="Unassembled WGS sequence"/>
</dbReference>
<dbReference type="CDD" id="cd12885">
    <property type="entry name" value="SPRY_RanBP_like"/>
    <property type="match status" value="1"/>
</dbReference>
<dbReference type="EMBL" id="CAJEWN010000345">
    <property type="protein sequence ID" value="CAD2179502.1"/>
    <property type="molecule type" value="Genomic_DNA"/>
</dbReference>
<name>A0A6V7VXJ6_MELEN</name>
<feature type="coiled-coil region" evidence="1">
    <location>
        <begin position="84"/>
        <end position="212"/>
    </location>
</feature>
<keyword evidence="1" id="KW-0175">Coiled coil</keyword>
<proteinExistence type="predicted"/>
<sequence length="430" mass="50054">MSDSSTSQNSLTTSSTSFNILKNCRKRKTVFYSDSSDESCDDNLIEKQNNCRKRSLAFEMEQTNLEMKLINDKSDLQNSLMLEINKNEDLLSEKNKLYEELEKSNSEKEKYKKESKLYLEEVVEVETDYSKLLNELNKLKEEYQNSNKKLEKINKENLKLREEKNLNLKELENYRNACQLPTDEKTALLRQNNQLSIELQRANSELTKCRNELALNLKLIRYVSIENRINEISNYFTCCGNKCINSNLSDGTCNKGQSFIRVQEDGIVNYHSVDDKFNNEIGFYAENSFTKAAGFCCHYSLFYFEITMLEDVKDKFCYAKIGFYDKEAPSMYILNGPLNLNGTELYQKSPWKDGDVFGCGVVFPSKKDLNILPYVFFTKNGRRNGNKFSLKEDSDNLRPYFKLLSCSIEINFGNDLENEPFSYNTFKHNI</sequence>
<dbReference type="InterPro" id="IPR043136">
    <property type="entry name" value="B30.2/SPRY_sf"/>
</dbReference>
<organism evidence="2 3">
    <name type="scientific">Meloidogyne enterolobii</name>
    <name type="common">Root-knot nematode worm</name>
    <name type="synonym">Meloidogyne mayaguensis</name>
    <dbReference type="NCBI Taxonomy" id="390850"/>
    <lineage>
        <taxon>Eukaryota</taxon>
        <taxon>Metazoa</taxon>
        <taxon>Ecdysozoa</taxon>
        <taxon>Nematoda</taxon>
        <taxon>Chromadorea</taxon>
        <taxon>Rhabditida</taxon>
        <taxon>Tylenchina</taxon>
        <taxon>Tylenchomorpha</taxon>
        <taxon>Tylenchoidea</taxon>
        <taxon>Meloidogynidae</taxon>
        <taxon>Meloidogyninae</taxon>
        <taxon>Meloidogyne</taxon>
    </lineage>
</organism>